<dbReference type="PROSITE" id="PS50817">
    <property type="entry name" value="INTEIN_N_TER"/>
    <property type="match status" value="1"/>
</dbReference>
<evidence type="ECO:0000256" key="1">
    <source>
        <dbReference type="ARBA" id="ARBA00004613"/>
    </source>
</evidence>
<comment type="subcellular location">
    <subcellularLocation>
        <location evidence="1">Secreted</location>
    </subcellularLocation>
</comment>
<dbReference type="GO" id="GO:0005509">
    <property type="term" value="F:calcium ion binding"/>
    <property type="evidence" value="ECO:0007669"/>
    <property type="project" value="InterPro"/>
</dbReference>
<dbReference type="Gene3D" id="2.150.10.10">
    <property type="entry name" value="Serralysin-like metalloprotease, C-terminal"/>
    <property type="match status" value="2"/>
</dbReference>
<dbReference type="AlphaFoldDB" id="A0A4R5ZZB9"/>
<keyword evidence="2" id="KW-0964">Secreted</keyword>
<dbReference type="SMART" id="SM00306">
    <property type="entry name" value="HintN"/>
    <property type="match status" value="1"/>
</dbReference>
<dbReference type="InterPro" id="IPR018511">
    <property type="entry name" value="Hemolysin-typ_Ca-bd_CS"/>
</dbReference>
<dbReference type="Proteomes" id="UP000295701">
    <property type="component" value="Unassembled WGS sequence"/>
</dbReference>
<dbReference type="InterPro" id="IPR003587">
    <property type="entry name" value="Hint_dom_N"/>
</dbReference>
<dbReference type="InterPro" id="IPR006141">
    <property type="entry name" value="Intein_N"/>
</dbReference>
<dbReference type="Pfam" id="PF00353">
    <property type="entry name" value="HemolysinCabind"/>
    <property type="match status" value="3"/>
</dbReference>
<dbReference type="InterPro" id="IPR011049">
    <property type="entry name" value="Serralysin-like_metalloprot_C"/>
</dbReference>
<accession>A0A4R5ZZB9</accession>
<dbReference type="SUPFAM" id="SSF51294">
    <property type="entry name" value="Hedgehog/intein (Hint) domain"/>
    <property type="match status" value="1"/>
</dbReference>
<dbReference type="InterPro" id="IPR028992">
    <property type="entry name" value="Hedgehog/Intein_dom"/>
</dbReference>
<dbReference type="GO" id="GO:0016539">
    <property type="term" value="P:intein-mediated protein splicing"/>
    <property type="evidence" value="ECO:0007669"/>
    <property type="project" value="InterPro"/>
</dbReference>
<dbReference type="OrthoDB" id="6305173at2"/>
<evidence type="ECO:0000313" key="6">
    <source>
        <dbReference type="Proteomes" id="UP000295701"/>
    </source>
</evidence>
<protein>
    <recommendedName>
        <fullName evidence="4">Hint domain-containing protein</fullName>
    </recommendedName>
</protein>
<evidence type="ECO:0000256" key="3">
    <source>
        <dbReference type="SAM" id="MobiDB-lite"/>
    </source>
</evidence>
<dbReference type="SUPFAM" id="SSF51120">
    <property type="entry name" value="beta-Roll"/>
    <property type="match status" value="1"/>
</dbReference>
<proteinExistence type="predicted"/>
<sequence length="537" mass="56198">MSDRNMTAAILSVAAWYVPIRRCINRPIPRLFPVPRCDRGGRRPIRHEAQDRRPVTRQGRLGETNMARINGTKGDDSIVGTDGDDTLRGRDGDDTIRGLGGDDRIDGDDGDNLILGGDGDDRIDAGSGADTVAGGAGDDTIDGGKGDDCLAGGAGDDAIRGGSGDDAISGGAGDDTIEGGKGRDVLTGDDGDDVILGGSGNDDLYGGAGEDLLIGGKGGSGSKSGGDRFFVGLQGGGTDTVFGGSSHLYGSGSGSGSRGGSAKGADENDTLYVEGPVSVTLESGETFTLDPGEIRAIIREKDGIDDDLQDGGIATLSDGTRVDFDDIGRIASVESVDAPPPCICFTPGTAILTRRGLVAVEDLRPGDRVLTRDNGFQTVSWVGARDVTPSEMMRRTELRPVLIRAGSLGPDCPETDMLVSPNHRMLIQGGDTELLFATPEVLIAAKHLRARAGVARTMPRAGVTYVHIMCDRHEVVLADGAWTETFHPGDYAMNGLQDDQRGEILSLFLELGRPEGIEAYRASRLIARRHEAELLLG</sequence>
<evidence type="ECO:0000256" key="2">
    <source>
        <dbReference type="ARBA" id="ARBA00022525"/>
    </source>
</evidence>
<dbReference type="PRINTS" id="PR00313">
    <property type="entry name" value="CABNDNGRPT"/>
</dbReference>
<dbReference type="Gene3D" id="2.170.16.10">
    <property type="entry name" value="Hedgehog/Intein (Hint) domain"/>
    <property type="match status" value="1"/>
</dbReference>
<dbReference type="PROSITE" id="PS00330">
    <property type="entry name" value="HEMOLYSIN_CALCIUM"/>
    <property type="match status" value="3"/>
</dbReference>
<gene>
    <name evidence="5" type="ORF">E2L08_13325</name>
</gene>
<feature type="compositionally biased region" description="Basic and acidic residues" evidence="3">
    <location>
        <begin position="42"/>
        <end position="54"/>
    </location>
</feature>
<dbReference type="PANTHER" id="PTHR38340">
    <property type="entry name" value="S-LAYER PROTEIN"/>
    <property type="match status" value="1"/>
</dbReference>
<feature type="compositionally biased region" description="Basic and acidic residues" evidence="3">
    <location>
        <begin position="85"/>
        <end position="104"/>
    </location>
</feature>
<dbReference type="Pfam" id="PF13403">
    <property type="entry name" value="Hint_2"/>
    <property type="match status" value="1"/>
</dbReference>
<dbReference type="InterPro" id="IPR036844">
    <property type="entry name" value="Hint_dom_sf"/>
</dbReference>
<evidence type="ECO:0000313" key="5">
    <source>
        <dbReference type="EMBL" id="TDL76570.1"/>
    </source>
</evidence>
<feature type="region of interest" description="Disordered" evidence="3">
    <location>
        <begin position="42"/>
        <end position="144"/>
    </location>
</feature>
<keyword evidence="6" id="KW-1185">Reference proteome</keyword>
<comment type="caution">
    <text evidence="5">The sequence shown here is derived from an EMBL/GenBank/DDBJ whole genome shotgun (WGS) entry which is preliminary data.</text>
</comment>
<dbReference type="InterPro" id="IPR001343">
    <property type="entry name" value="Hemolysn_Ca-bd"/>
</dbReference>
<dbReference type="InterPro" id="IPR050557">
    <property type="entry name" value="RTX_toxin/Mannuronan_C5-epim"/>
</dbReference>
<evidence type="ECO:0000259" key="4">
    <source>
        <dbReference type="SMART" id="SM00306"/>
    </source>
</evidence>
<feature type="domain" description="Hint" evidence="4">
    <location>
        <begin position="342"/>
        <end position="458"/>
    </location>
</feature>
<dbReference type="GO" id="GO:0005576">
    <property type="term" value="C:extracellular region"/>
    <property type="evidence" value="ECO:0007669"/>
    <property type="project" value="UniProtKB-SubCell"/>
</dbReference>
<feature type="region of interest" description="Disordered" evidence="3">
    <location>
        <begin position="160"/>
        <end position="191"/>
    </location>
</feature>
<dbReference type="EMBL" id="SNAA01000016">
    <property type="protein sequence ID" value="TDL76570.1"/>
    <property type="molecule type" value="Genomic_DNA"/>
</dbReference>
<reference evidence="5 6" key="1">
    <citation type="submission" date="2019-03" db="EMBL/GenBank/DDBJ databases">
        <title>Primorskyibacter sp. SS33 isolated from sediments.</title>
        <authorList>
            <person name="Xunke S."/>
        </authorList>
    </citation>
    <scope>NUCLEOTIDE SEQUENCE [LARGE SCALE GENOMIC DNA]</scope>
    <source>
        <strain evidence="5 6">SS33</strain>
    </source>
</reference>
<name>A0A4R5ZZB9_9RHOB</name>
<dbReference type="PANTHER" id="PTHR38340:SF1">
    <property type="entry name" value="S-LAYER PROTEIN"/>
    <property type="match status" value="1"/>
</dbReference>
<organism evidence="5 6">
    <name type="scientific">Palleronia sediminis</name>
    <dbReference type="NCBI Taxonomy" id="2547833"/>
    <lineage>
        <taxon>Bacteria</taxon>
        <taxon>Pseudomonadati</taxon>
        <taxon>Pseudomonadota</taxon>
        <taxon>Alphaproteobacteria</taxon>
        <taxon>Rhodobacterales</taxon>
        <taxon>Roseobacteraceae</taxon>
        <taxon>Palleronia</taxon>
    </lineage>
</organism>